<accession>A0A060RGC4</accession>
<reference evidence="2 3" key="1">
    <citation type="submission" date="2014-02" db="EMBL/GenBank/DDBJ databases">
        <authorList>
            <person name="Manrique M."/>
        </authorList>
    </citation>
    <scope>NUCLEOTIDE SEQUENCE [LARGE SCALE GENOMIC DNA]</scope>
    <source>
        <strain evidence="2 3">LMG17956</strain>
    </source>
</reference>
<dbReference type="AlphaFoldDB" id="A0A060RGC4"/>
<reference evidence="2 3" key="2">
    <citation type="submission" date="2014-05" db="EMBL/GenBank/DDBJ databases">
        <title>Genome sequence of Streptococcus gallolyticus.</title>
        <authorList>
            <person name="Del Campo R."/>
        </authorList>
    </citation>
    <scope>NUCLEOTIDE SEQUENCE [LARGE SCALE GENOMIC DNA]</scope>
    <source>
        <strain evidence="2 3">LMG17956</strain>
    </source>
</reference>
<dbReference type="SMART" id="SM00506">
    <property type="entry name" value="A1pp"/>
    <property type="match status" value="1"/>
</dbReference>
<feature type="domain" description="Macro" evidence="1">
    <location>
        <begin position="72"/>
        <end position="260"/>
    </location>
</feature>
<organism evidence="2 3">
    <name type="scientific">Streptococcus gallolyticus</name>
    <dbReference type="NCBI Taxonomy" id="315405"/>
    <lineage>
        <taxon>Bacteria</taxon>
        <taxon>Bacillati</taxon>
        <taxon>Bacillota</taxon>
        <taxon>Bacilli</taxon>
        <taxon>Lactobacillales</taxon>
        <taxon>Streptococcaceae</taxon>
        <taxon>Streptococcus</taxon>
    </lineage>
</organism>
<dbReference type="PANTHER" id="PTHR11106:SF27">
    <property type="entry name" value="MACRO DOMAIN-CONTAINING PROTEIN"/>
    <property type="match status" value="1"/>
</dbReference>
<evidence type="ECO:0000313" key="2">
    <source>
        <dbReference type="EMBL" id="CDO17303.1"/>
    </source>
</evidence>
<protein>
    <submittedName>
        <fullName evidence="2">Appr-1-p processing enzyme family domain protein</fullName>
    </submittedName>
</protein>
<dbReference type="PROSITE" id="PS51154">
    <property type="entry name" value="MACRO"/>
    <property type="match status" value="1"/>
</dbReference>
<gene>
    <name evidence="2" type="ORF">BN963_SGAL_00486</name>
</gene>
<dbReference type="Pfam" id="PF01661">
    <property type="entry name" value="Macro"/>
    <property type="match status" value="1"/>
</dbReference>
<dbReference type="PANTHER" id="PTHR11106">
    <property type="entry name" value="GANGLIOSIDE INDUCED DIFFERENTIATION ASSOCIATED PROTEIN 2-RELATED"/>
    <property type="match status" value="1"/>
</dbReference>
<sequence length="260" mass="29535">MTKKEMVTYLLDYLIKENPQFRAIDVPSDLAGQETLLRALLNVRPPMAVSSSFLDMQNNYLQLKKAERVVVFLNHLQPIPTDDRLYVWKGDITRLKVDAIVNAANRRMLGCFQPLHDCTDNAIHTYAGVQLRLDCYKLMQEQGHDEPTGTAKITPAYNLPAKFVLHTVSPAINEHLTPIDEDLLAKSYLSCLTLAEKNHLESVALSSLATDDEVHFINENAARIAIQTAKDFLEHSQFVNKIIFNVDEDEELNLYQQLLN</sequence>
<evidence type="ECO:0000259" key="1">
    <source>
        <dbReference type="PROSITE" id="PS51154"/>
    </source>
</evidence>
<name>A0A060RGC4_9STRE</name>
<dbReference type="CDD" id="cd02908">
    <property type="entry name" value="Macro_OAADPr_deacetylase"/>
    <property type="match status" value="1"/>
</dbReference>
<dbReference type="InterPro" id="IPR002589">
    <property type="entry name" value="Macro_dom"/>
</dbReference>
<dbReference type="Gene3D" id="3.40.220.10">
    <property type="entry name" value="Leucine Aminopeptidase, subunit E, domain 1"/>
    <property type="match status" value="1"/>
</dbReference>
<dbReference type="NCBIfam" id="NF003163">
    <property type="entry name" value="PRK04143.1"/>
    <property type="match status" value="1"/>
</dbReference>
<evidence type="ECO:0000313" key="3">
    <source>
        <dbReference type="Proteomes" id="UP000027584"/>
    </source>
</evidence>
<dbReference type="SUPFAM" id="SSF52949">
    <property type="entry name" value="Macro domain-like"/>
    <property type="match status" value="1"/>
</dbReference>
<dbReference type="Proteomes" id="UP000027584">
    <property type="component" value="Unassembled WGS sequence"/>
</dbReference>
<dbReference type="EMBL" id="CCBC010000096">
    <property type="protein sequence ID" value="CDO17303.1"/>
    <property type="molecule type" value="Genomic_DNA"/>
</dbReference>
<proteinExistence type="predicted"/>
<comment type="caution">
    <text evidence="2">The sequence shown here is derived from an EMBL/GenBank/DDBJ whole genome shotgun (WGS) entry which is preliminary data.</text>
</comment>
<dbReference type="InterPro" id="IPR043472">
    <property type="entry name" value="Macro_dom-like"/>
</dbReference>